<accession>A0A7S2FYN8</accession>
<dbReference type="AlphaFoldDB" id="A0A7S2FYN8"/>
<dbReference type="EMBL" id="HBGU01015148">
    <property type="protein sequence ID" value="CAD9422785.1"/>
    <property type="molecule type" value="Transcribed_RNA"/>
</dbReference>
<sequence length="112" mass="12130">MHLVKASEAALRLQEVCEGVSSTTDKSPLRRRMGAMETAGHFCTVYNVGKDCREGAVECVDAVLTAGVETILGTTIGDDVKDCVLSGFSKCESESPRRWSITEDGQKNCEKQ</sequence>
<evidence type="ECO:0000313" key="1">
    <source>
        <dbReference type="EMBL" id="CAD9422785.1"/>
    </source>
</evidence>
<name>A0A7S2FYN8_9EUKA</name>
<proteinExistence type="predicted"/>
<gene>
    <name evidence="1" type="ORF">CBRE1094_LOCUS8126</name>
</gene>
<organism evidence="1">
    <name type="scientific">Haptolina brevifila</name>
    <dbReference type="NCBI Taxonomy" id="156173"/>
    <lineage>
        <taxon>Eukaryota</taxon>
        <taxon>Haptista</taxon>
        <taxon>Haptophyta</taxon>
        <taxon>Prymnesiophyceae</taxon>
        <taxon>Prymnesiales</taxon>
        <taxon>Prymnesiaceae</taxon>
        <taxon>Haptolina</taxon>
    </lineage>
</organism>
<protein>
    <submittedName>
        <fullName evidence="1">Uncharacterized protein</fullName>
    </submittedName>
</protein>
<reference evidence="1" key="1">
    <citation type="submission" date="2021-01" db="EMBL/GenBank/DDBJ databases">
        <authorList>
            <person name="Corre E."/>
            <person name="Pelletier E."/>
            <person name="Niang G."/>
            <person name="Scheremetjew M."/>
            <person name="Finn R."/>
            <person name="Kale V."/>
            <person name="Holt S."/>
            <person name="Cochrane G."/>
            <person name="Meng A."/>
            <person name="Brown T."/>
            <person name="Cohen L."/>
        </authorList>
    </citation>
    <scope>NUCLEOTIDE SEQUENCE</scope>
    <source>
        <strain evidence="1">UTEX LB 985</strain>
    </source>
</reference>